<name>A0A7J7I969_CAMSI</name>
<protein>
    <recommendedName>
        <fullName evidence="4">Protein kinase domain-containing protein</fullName>
    </recommendedName>
</protein>
<dbReference type="Pfam" id="PF00069">
    <property type="entry name" value="Pkinase"/>
    <property type="match status" value="1"/>
</dbReference>
<keyword evidence="6" id="KW-1185">Reference proteome</keyword>
<dbReference type="GO" id="GO:0005524">
    <property type="term" value="F:ATP binding"/>
    <property type="evidence" value="ECO:0007669"/>
    <property type="project" value="UniProtKB-KW"/>
</dbReference>
<dbReference type="GO" id="GO:0032968">
    <property type="term" value="P:positive regulation of transcription elongation by RNA polymerase II"/>
    <property type="evidence" value="ECO:0007669"/>
    <property type="project" value="TreeGrafter"/>
</dbReference>
<evidence type="ECO:0000259" key="4">
    <source>
        <dbReference type="PROSITE" id="PS50011"/>
    </source>
</evidence>
<dbReference type="GO" id="GO:0008353">
    <property type="term" value="F:RNA polymerase II CTD heptapeptide repeat kinase activity"/>
    <property type="evidence" value="ECO:0007669"/>
    <property type="project" value="TreeGrafter"/>
</dbReference>
<dbReference type="EMBL" id="JACBKZ010000001">
    <property type="protein sequence ID" value="KAF5961553.1"/>
    <property type="molecule type" value="Genomic_DNA"/>
</dbReference>
<evidence type="ECO:0000256" key="3">
    <source>
        <dbReference type="SAM" id="MobiDB-lite"/>
    </source>
</evidence>
<evidence type="ECO:0000313" key="5">
    <source>
        <dbReference type="EMBL" id="KAF5961553.1"/>
    </source>
</evidence>
<proteinExistence type="predicted"/>
<reference evidence="6" key="1">
    <citation type="journal article" date="2020" name="Nat. Commun.">
        <title>Genome assembly of wild tea tree DASZ reveals pedigree and selection history of tea varieties.</title>
        <authorList>
            <person name="Zhang W."/>
            <person name="Zhang Y."/>
            <person name="Qiu H."/>
            <person name="Guo Y."/>
            <person name="Wan H."/>
            <person name="Zhang X."/>
            <person name="Scossa F."/>
            <person name="Alseekh S."/>
            <person name="Zhang Q."/>
            <person name="Wang P."/>
            <person name="Xu L."/>
            <person name="Schmidt M.H."/>
            <person name="Jia X."/>
            <person name="Li D."/>
            <person name="Zhu A."/>
            <person name="Guo F."/>
            <person name="Chen W."/>
            <person name="Ni D."/>
            <person name="Usadel B."/>
            <person name="Fernie A.R."/>
            <person name="Wen W."/>
        </authorList>
    </citation>
    <scope>NUCLEOTIDE SEQUENCE [LARGE SCALE GENOMIC DNA]</scope>
    <source>
        <strain evidence="6">cv. G240</strain>
    </source>
</reference>
<accession>A0A7J7I969</accession>
<comment type="caution">
    <text evidence="5">The sequence shown here is derived from an EMBL/GenBank/DDBJ whole genome shotgun (WGS) entry which is preliminary data.</text>
</comment>
<dbReference type="PANTHER" id="PTHR24056">
    <property type="entry name" value="CELL DIVISION PROTEIN KINASE"/>
    <property type="match status" value="1"/>
</dbReference>
<dbReference type="SMART" id="SM00220">
    <property type="entry name" value="S_TKc"/>
    <property type="match status" value="1"/>
</dbReference>
<dbReference type="AlphaFoldDB" id="A0A7J7I969"/>
<organism evidence="5 6">
    <name type="scientific">Camellia sinensis</name>
    <name type="common">Tea plant</name>
    <name type="synonym">Thea sinensis</name>
    <dbReference type="NCBI Taxonomy" id="4442"/>
    <lineage>
        <taxon>Eukaryota</taxon>
        <taxon>Viridiplantae</taxon>
        <taxon>Streptophyta</taxon>
        <taxon>Embryophyta</taxon>
        <taxon>Tracheophyta</taxon>
        <taxon>Spermatophyta</taxon>
        <taxon>Magnoliopsida</taxon>
        <taxon>eudicotyledons</taxon>
        <taxon>Gunneridae</taxon>
        <taxon>Pentapetalae</taxon>
        <taxon>asterids</taxon>
        <taxon>Ericales</taxon>
        <taxon>Theaceae</taxon>
        <taxon>Camellia</taxon>
    </lineage>
</organism>
<feature type="region of interest" description="Disordered" evidence="3">
    <location>
        <begin position="27"/>
        <end position="71"/>
    </location>
</feature>
<dbReference type="GO" id="GO:0000307">
    <property type="term" value="C:cyclin-dependent protein kinase holoenzyme complex"/>
    <property type="evidence" value="ECO:0007669"/>
    <property type="project" value="TreeGrafter"/>
</dbReference>
<dbReference type="PANTHER" id="PTHR24056:SF228">
    <property type="entry name" value="PROTEIN IMPAIRED IN BABA-INDUCED STERILITY 1"/>
    <property type="match status" value="1"/>
</dbReference>
<sequence length="240" mass="25969">MGCVTSKQAVSVTPALDHSGAFRDNAAAGGSGRSWKNGVVDLEKKKKKRTDSGVSENELGESRRVSSNGGGRESLSFRLGNLQKYVEGEQVAAGWPAWLSAVAGEAIHGWVPLSVDSFEKLEKVKCYMKQLLSGLEHCHSRGTMHRDIKGANLLVNNEGVLKMAYFGLANFCGTGPVGHRQPLTSRVVTLWYRPPELLLGSTDYGASVDLWSVGCVFAELLLGSPILQGRTEVIFFDLTK</sequence>
<gene>
    <name evidence="5" type="ORF">HYC85_002762</name>
</gene>
<keyword evidence="2" id="KW-0067">ATP-binding</keyword>
<keyword evidence="1" id="KW-0547">Nucleotide-binding</keyword>
<dbReference type="PROSITE" id="PS50011">
    <property type="entry name" value="PROTEIN_KINASE_DOM"/>
    <property type="match status" value="1"/>
</dbReference>
<evidence type="ECO:0000313" key="6">
    <source>
        <dbReference type="Proteomes" id="UP000593564"/>
    </source>
</evidence>
<evidence type="ECO:0000256" key="2">
    <source>
        <dbReference type="ARBA" id="ARBA00022840"/>
    </source>
</evidence>
<dbReference type="SUPFAM" id="SSF56112">
    <property type="entry name" value="Protein kinase-like (PK-like)"/>
    <property type="match status" value="1"/>
</dbReference>
<feature type="domain" description="Protein kinase" evidence="4">
    <location>
        <begin position="1"/>
        <end position="240"/>
    </location>
</feature>
<evidence type="ECO:0000256" key="1">
    <source>
        <dbReference type="ARBA" id="ARBA00022741"/>
    </source>
</evidence>
<dbReference type="GO" id="GO:0005634">
    <property type="term" value="C:nucleus"/>
    <property type="evidence" value="ECO:0007669"/>
    <property type="project" value="TreeGrafter"/>
</dbReference>
<dbReference type="Gene3D" id="1.10.510.10">
    <property type="entry name" value="Transferase(Phosphotransferase) domain 1"/>
    <property type="match status" value="1"/>
</dbReference>
<reference evidence="5 6" key="2">
    <citation type="submission" date="2020-07" db="EMBL/GenBank/DDBJ databases">
        <title>Genome assembly of wild tea tree DASZ reveals pedigree and selection history of tea varieties.</title>
        <authorList>
            <person name="Zhang W."/>
        </authorList>
    </citation>
    <scope>NUCLEOTIDE SEQUENCE [LARGE SCALE GENOMIC DNA]</scope>
    <source>
        <strain evidence="6">cv. G240</strain>
        <tissue evidence="5">Leaf</tissue>
    </source>
</reference>
<dbReference type="InterPro" id="IPR050108">
    <property type="entry name" value="CDK"/>
</dbReference>
<dbReference type="InterPro" id="IPR000719">
    <property type="entry name" value="Prot_kinase_dom"/>
</dbReference>
<dbReference type="InterPro" id="IPR011009">
    <property type="entry name" value="Kinase-like_dom_sf"/>
</dbReference>
<dbReference type="Proteomes" id="UP000593564">
    <property type="component" value="Unassembled WGS sequence"/>
</dbReference>